<dbReference type="Proteomes" id="UP000539146">
    <property type="component" value="Unassembled WGS sequence"/>
</dbReference>
<dbReference type="Pfam" id="PF00440">
    <property type="entry name" value="TetR_N"/>
    <property type="match status" value="1"/>
</dbReference>
<dbReference type="RefSeq" id="WP_175327003.1">
    <property type="nucleotide sequence ID" value="NZ_BAAAWP010000001.1"/>
</dbReference>
<dbReference type="Gene3D" id="1.10.357.10">
    <property type="entry name" value="Tetracycline Repressor, domain 2"/>
    <property type="match status" value="1"/>
</dbReference>
<dbReference type="InterPro" id="IPR009057">
    <property type="entry name" value="Homeodomain-like_sf"/>
</dbReference>
<dbReference type="InterPro" id="IPR050109">
    <property type="entry name" value="HTH-type_TetR-like_transc_reg"/>
</dbReference>
<dbReference type="GO" id="GO:0000976">
    <property type="term" value="F:transcription cis-regulatory region binding"/>
    <property type="evidence" value="ECO:0007669"/>
    <property type="project" value="TreeGrafter"/>
</dbReference>
<feature type="domain" description="HTH tetR-type" evidence="5">
    <location>
        <begin position="14"/>
        <end position="74"/>
    </location>
</feature>
<evidence type="ECO:0000313" key="7">
    <source>
        <dbReference type="Proteomes" id="UP000539146"/>
    </source>
</evidence>
<evidence type="ECO:0000256" key="2">
    <source>
        <dbReference type="ARBA" id="ARBA00023125"/>
    </source>
</evidence>
<dbReference type="PROSITE" id="PS50977">
    <property type="entry name" value="HTH_TETR_2"/>
    <property type="match status" value="1"/>
</dbReference>
<evidence type="ECO:0000256" key="4">
    <source>
        <dbReference type="PROSITE-ProRule" id="PRU00335"/>
    </source>
</evidence>
<dbReference type="GO" id="GO:0003700">
    <property type="term" value="F:DNA-binding transcription factor activity"/>
    <property type="evidence" value="ECO:0007669"/>
    <property type="project" value="TreeGrafter"/>
</dbReference>
<dbReference type="AlphaFoldDB" id="A0A850DZX5"/>
<gene>
    <name evidence="6" type="ORF">HP467_17745</name>
</gene>
<keyword evidence="3" id="KW-0804">Transcription</keyword>
<dbReference type="EMBL" id="JABMCG010000126">
    <property type="protein sequence ID" value="NUU29938.1"/>
    <property type="molecule type" value="Genomic_DNA"/>
</dbReference>
<evidence type="ECO:0000259" key="5">
    <source>
        <dbReference type="PROSITE" id="PS50977"/>
    </source>
</evidence>
<sequence>MSDKAPTARALARETVRARILAAARARLTEEGPAQLSLRAVARDVGLVSSAVYRYFASRDDLLTALLVADYDELGAAVESAEAPVDRADHLGRWTAACRAIRTWATSHPGDFALLYGSPVPGYVAPQDTIEPASRTTHVLIRIVTDAWSGPDGAAPRIGHGPAVGDPVRTAAAIADAVAYTRQRGFHADPPPEAVLRLLMAWTTVFGVLSFELFGHAVGSVSDPDAYFDEVVVRLAHDLGLVHR</sequence>
<dbReference type="PRINTS" id="PR00455">
    <property type="entry name" value="HTHTETR"/>
</dbReference>
<feature type="DNA-binding region" description="H-T-H motif" evidence="4">
    <location>
        <begin position="37"/>
        <end position="56"/>
    </location>
</feature>
<evidence type="ECO:0000313" key="6">
    <source>
        <dbReference type="EMBL" id="NUU29938.1"/>
    </source>
</evidence>
<accession>A0A850DZX5</accession>
<comment type="caution">
    <text evidence="6">The sequence shown here is derived from an EMBL/GenBank/DDBJ whole genome shotgun (WGS) entry which is preliminary data.</text>
</comment>
<keyword evidence="2 4" id="KW-0238">DNA-binding</keyword>
<evidence type="ECO:0000256" key="1">
    <source>
        <dbReference type="ARBA" id="ARBA00023015"/>
    </source>
</evidence>
<reference evidence="6 7" key="1">
    <citation type="submission" date="2020-05" db="EMBL/GenBank/DDBJ databases">
        <title>Genome Sequencing of Type Strains.</title>
        <authorList>
            <person name="Lemaire J.F."/>
            <person name="Inderbitzin P."/>
            <person name="Gregorio O.A."/>
            <person name="Collins S.B."/>
            <person name="Wespe N."/>
            <person name="Knight-Connoni V."/>
        </authorList>
    </citation>
    <scope>NUCLEOTIDE SEQUENCE [LARGE SCALE GENOMIC DNA]</scope>
    <source>
        <strain evidence="6 7">DSM 20512</strain>
    </source>
</reference>
<organism evidence="6 7">
    <name type="scientific">Curtobacterium citreum</name>
    <dbReference type="NCBI Taxonomy" id="2036"/>
    <lineage>
        <taxon>Bacteria</taxon>
        <taxon>Bacillati</taxon>
        <taxon>Actinomycetota</taxon>
        <taxon>Actinomycetes</taxon>
        <taxon>Micrococcales</taxon>
        <taxon>Microbacteriaceae</taxon>
        <taxon>Curtobacterium</taxon>
    </lineage>
</organism>
<proteinExistence type="predicted"/>
<dbReference type="InterPro" id="IPR025996">
    <property type="entry name" value="MT1864/Rv1816-like_C"/>
</dbReference>
<dbReference type="SUPFAM" id="SSF48498">
    <property type="entry name" value="Tetracyclin repressor-like, C-terminal domain"/>
    <property type="match status" value="1"/>
</dbReference>
<evidence type="ECO:0000256" key="3">
    <source>
        <dbReference type="ARBA" id="ARBA00023163"/>
    </source>
</evidence>
<dbReference type="SUPFAM" id="SSF46689">
    <property type="entry name" value="Homeodomain-like"/>
    <property type="match status" value="1"/>
</dbReference>
<dbReference type="Pfam" id="PF13305">
    <property type="entry name" value="TetR_C_33"/>
    <property type="match status" value="1"/>
</dbReference>
<dbReference type="PROSITE" id="PS50007">
    <property type="entry name" value="PIPLC_X_DOMAIN"/>
    <property type="match status" value="1"/>
</dbReference>
<dbReference type="InterPro" id="IPR036271">
    <property type="entry name" value="Tet_transcr_reg_TetR-rel_C_sf"/>
</dbReference>
<dbReference type="PANTHER" id="PTHR30055">
    <property type="entry name" value="HTH-TYPE TRANSCRIPTIONAL REGULATOR RUTR"/>
    <property type="match status" value="1"/>
</dbReference>
<dbReference type="InterPro" id="IPR001647">
    <property type="entry name" value="HTH_TetR"/>
</dbReference>
<keyword evidence="1" id="KW-0805">Transcription regulation</keyword>
<name>A0A850DZX5_9MICO</name>
<dbReference type="PANTHER" id="PTHR30055:SF243">
    <property type="entry name" value="HTH-TYPE TRANSCRIPTIONAL REGULATOR RV1816"/>
    <property type="match status" value="1"/>
</dbReference>
<protein>
    <submittedName>
        <fullName evidence="6">TetR/AcrR family transcriptional regulator</fullName>
    </submittedName>
</protein>